<feature type="domain" description="Bacterial transcriptional activator" evidence="4">
    <location>
        <begin position="113"/>
        <end position="249"/>
    </location>
</feature>
<dbReference type="InterPro" id="IPR011990">
    <property type="entry name" value="TPR-like_helical_dom_sf"/>
</dbReference>
<evidence type="ECO:0000256" key="1">
    <source>
        <dbReference type="ARBA" id="ARBA00005820"/>
    </source>
</evidence>
<dbReference type="GO" id="GO:0016887">
    <property type="term" value="F:ATP hydrolysis activity"/>
    <property type="evidence" value="ECO:0007669"/>
    <property type="project" value="InterPro"/>
</dbReference>
<dbReference type="EMBL" id="CP015220">
    <property type="protein sequence ID" value="AMY21828.1"/>
    <property type="molecule type" value="Genomic_DNA"/>
</dbReference>
<name>A0A143QGE4_RHOFA</name>
<comment type="similarity">
    <text evidence="1">Belongs to the AfsR/DnrI/RedD regulatory family.</text>
</comment>
<dbReference type="InterPro" id="IPR016032">
    <property type="entry name" value="Sig_transdc_resp-reg_C-effctor"/>
</dbReference>
<dbReference type="Pfam" id="PF25872">
    <property type="entry name" value="HTH_77"/>
    <property type="match status" value="1"/>
</dbReference>
<dbReference type="GO" id="GO:0003677">
    <property type="term" value="F:DNA binding"/>
    <property type="evidence" value="ECO:0007669"/>
    <property type="project" value="UniProtKB-KW"/>
</dbReference>
<dbReference type="Pfam" id="PF00486">
    <property type="entry name" value="Trans_reg_C"/>
    <property type="match status" value="1"/>
</dbReference>
<dbReference type="AlphaFoldDB" id="A0A143QGE4"/>
<dbReference type="Gene3D" id="1.25.40.10">
    <property type="entry name" value="Tetratricopeptide repeat domain"/>
    <property type="match status" value="2"/>
</dbReference>
<dbReference type="CDD" id="cd15831">
    <property type="entry name" value="BTAD"/>
    <property type="match status" value="1"/>
</dbReference>
<dbReference type="InterPro" id="IPR027417">
    <property type="entry name" value="P-loop_NTPase"/>
</dbReference>
<proteinExistence type="inferred from homology"/>
<dbReference type="Pfam" id="PF03704">
    <property type="entry name" value="BTAD"/>
    <property type="match status" value="1"/>
</dbReference>
<dbReference type="SUPFAM" id="SSF48452">
    <property type="entry name" value="TPR-like"/>
    <property type="match status" value="2"/>
</dbReference>
<dbReference type="SMART" id="SM00862">
    <property type="entry name" value="Trans_reg_C"/>
    <property type="match status" value="1"/>
</dbReference>
<evidence type="ECO:0000313" key="6">
    <source>
        <dbReference type="Proteomes" id="UP000076038"/>
    </source>
</evidence>
<sequence length="1089" mass="116223">MSVRSDISDPNTTDPTTDKPVVGLLGVVTAAIDGRSVPVPGARAQSLLVSLALHPGRARSPQTLIDDVWPDEPPRSPKNALQTQISRLRSVLPEGALAGGPGGYRLVLGAEDTDLGRAQALAGAAGSMLQDGHCQEALDTVTEALGLWRGEPPETVRVEADVVEAALTSLRIAALLGLRRFGEVIPLVRARVTADPADEGAAVELMRALHGAGRSNDALMVFASLRTELSQRLGTDPSPAAAAVNADILGRMDAAPKVLHTIGLRAAPNALIGRDDDLVAIERVLAGSRVTTVLGPGGAGKTRIAHALGRRAAARMPVAFVELASLRSGEDVASAVAATLGLAEADYLVGGLKVARIHSIQERLVDVFSARPGLLVLDNCEHVIDEVSAVVDKLVSATDAVTVLTTSRSPIGSTSETVYPLPPLGSTGPNSPAIELFCLRARAVRPSVVLDLDAVARLCRSLDGLPLAIELAAARVKSMTVEDIAARLDRRLVLLRSVDRTRPERHRTLHAVIAWSWNLLAPIEQAALRRLCRFPAGFDLDAARRVAEWADVEDVSAALDGLVDQSLLSVAETQSGIRYHMLETVREYGEEQLDVSREAADVAARMRLWAEAVAVRVSTGYSAGQPAEMVLVLEAEHDNLLSVMRHSFAHDVSANVCTLFSVLGYFWAMRGAHAEVLNWAGRVQDSMRRGLAGAPDDNAAMCLLVLVAHFAYGGNLRQVARMRIDLRHLLRARPGMSPGLRFNSEVVVHHTGGRGLARKLARASRSEHEDVRCNAYVVRSMLAQNSGRLFESIRDGERALSIARRRGDLWAVGSTSQTLASSYGLSGDHARAAEYYRTAADVMWEMHAYEESVQTRTFLAMALTGAGQTAEARTLIDELSSSTGQPEWVLDGGAERTKREGDGVGARWDRAQQRSTSASLTAARAAADLEDGSIEQGLTLFREALAMGGWPSDDPTDPFMSILVCAAVGAHVLHERAEDVRGAVEQLVRTPWNKLMPSGFHDIPMLGAVACAVGSFEVHCGDSELGLRLLAASERAVGRQDFPSMRIDRHVAAARAIVGDPTVDAGIARAAGITRHAALQEILSSLPVS</sequence>
<dbReference type="InterPro" id="IPR036388">
    <property type="entry name" value="WH-like_DNA-bd_sf"/>
</dbReference>
<dbReference type="PANTHER" id="PTHR47691:SF3">
    <property type="entry name" value="HTH-TYPE TRANSCRIPTIONAL REGULATOR RV0890C-RELATED"/>
    <property type="match status" value="1"/>
</dbReference>
<dbReference type="InterPro" id="IPR049945">
    <property type="entry name" value="AAA_22"/>
</dbReference>
<reference evidence="6" key="2">
    <citation type="submission" date="2016-04" db="EMBL/GenBank/DDBJ databases">
        <title>Complete Genome and Plasmid Sequences for Rhodococcus fascians D188 and Draft Sequences for Rhodococcus spp. Isolates PBTS 1 and PBTS 2.</title>
        <authorList>
            <person name="Stamer R."/>
            <person name="Vereecke D."/>
            <person name="Zhang Y."/>
            <person name="Schilkey F."/>
            <person name="Devitt N."/>
            <person name="Randall J."/>
        </authorList>
    </citation>
    <scope>NUCLEOTIDE SEQUENCE [LARGE SCALE GENOMIC DNA]</scope>
    <source>
        <strain evidence="6">PBTS2</strain>
    </source>
</reference>
<evidence type="ECO:0000256" key="2">
    <source>
        <dbReference type="ARBA" id="ARBA00023125"/>
    </source>
</evidence>
<evidence type="ECO:0000313" key="5">
    <source>
        <dbReference type="EMBL" id="AMY21828.1"/>
    </source>
</evidence>
<protein>
    <submittedName>
        <fullName evidence="5">Putative HTH-type transcriptional regulator</fullName>
    </submittedName>
</protein>
<dbReference type="InterPro" id="IPR001867">
    <property type="entry name" value="OmpR/PhoB-type_DNA-bd"/>
</dbReference>
<dbReference type="InterPro" id="IPR005158">
    <property type="entry name" value="BTAD"/>
</dbReference>
<dbReference type="Gene3D" id="3.40.50.300">
    <property type="entry name" value="P-loop containing nucleotide triphosphate hydrolases"/>
    <property type="match status" value="1"/>
</dbReference>
<dbReference type="PATRIC" id="fig|1653479.3.peg.517"/>
<dbReference type="PANTHER" id="PTHR47691">
    <property type="entry name" value="REGULATOR-RELATED"/>
    <property type="match status" value="1"/>
</dbReference>
<organism evidence="5 6">
    <name type="scientific">Rhodococcoides fascians</name>
    <name type="common">Rhodococcus fascians</name>
    <dbReference type="NCBI Taxonomy" id="1828"/>
    <lineage>
        <taxon>Bacteria</taxon>
        <taxon>Bacillati</taxon>
        <taxon>Actinomycetota</taxon>
        <taxon>Actinomycetes</taxon>
        <taxon>Mycobacteriales</taxon>
        <taxon>Nocardiaceae</taxon>
        <taxon>Rhodococcoides</taxon>
    </lineage>
</organism>
<dbReference type="SMART" id="SM01043">
    <property type="entry name" value="BTAD"/>
    <property type="match status" value="1"/>
</dbReference>
<dbReference type="KEGG" id="rhs:A3Q41_00508"/>
<dbReference type="GO" id="GO:0006355">
    <property type="term" value="P:regulation of DNA-templated transcription"/>
    <property type="evidence" value="ECO:0007669"/>
    <property type="project" value="InterPro"/>
</dbReference>
<keyword evidence="2" id="KW-0238">DNA-binding</keyword>
<dbReference type="Pfam" id="PF13401">
    <property type="entry name" value="AAA_22"/>
    <property type="match status" value="1"/>
</dbReference>
<dbReference type="OrthoDB" id="9812579at2"/>
<dbReference type="SUPFAM" id="SSF52540">
    <property type="entry name" value="P-loop containing nucleoside triphosphate hydrolases"/>
    <property type="match status" value="1"/>
</dbReference>
<reference evidence="5 6" key="1">
    <citation type="journal article" date="2016" name="Genome Announc.">
        <title>Complete Genome and Plasmid Sequences for Rhodococcus fascians D188 and Draft Sequences for Rhodococcus Isolates PBTS 1 and PBTS 2.</title>
        <authorList>
            <person name="Stamler R.A."/>
            <person name="Vereecke D."/>
            <person name="Zhang Y."/>
            <person name="Schilkey F."/>
            <person name="Devitt N."/>
            <person name="Randall J.J."/>
        </authorList>
    </citation>
    <scope>NUCLEOTIDE SEQUENCE [LARGE SCALE GENOMIC DNA]</scope>
    <source>
        <strain evidence="5 6">PBTS2</strain>
    </source>
</reference>
<gene>
    <name evidence="5" type="ORF">A3Q41_00508</name>
</gene>
<feature type="domain" description="OmpR/PhoB-type" evidence="3">
    <location>
        <begin position="34"/>
        <end position="106"/>
    </location>
</feature>
<evidence type="ECO:0000259" key="4">
    <source>
        <dbReference type="SMART" id="SM01043"/>
    </source>
</evidence>
<evidence type="ECO:0000259" key="3">
    <source>
        <dbReference type="SMART" id="SM00862"/>
    </source>
</evidence>
<dbReference type="GO" id="GO:0000160">
    <property type="term" value="P:phosphorelay signal transduction system"/>
    <property type="evidence" value="ECO:0007669"/>
    <property type="project" value="InterPro"/>
</dbReference>
<dbReference type="InterPro" id="IPR058852">
    <property type="entry name" value="HTH_77"/>
</dbReference>
<dbReference type="SUPFAM" id="SSF46894">
    <property type="entry name" value="C-terminal effector domain of the bipartite response regulators"/>
    <property type="match status" value="1"/>
</dbReference>
<keyword evidence="6" id="KW-1185">Reference proteome</keyword>
<dbReference type="Gene3D" id="1.10.10.10">
    <property type="entry name" value="Winged helix-like DNA-binding domain superfamily/Winged helix DNA-binding domain"/>
    <property type="match status" value="1"/>
</dbReference>
<dbReference type="Proteomes" id="UP000076038">
    <property type="component" value="Chromosome"/>
</dbReference>
<dbReference type="RefSeq" id="WP_063216106.1">
    <property type="nucleotide sequence ID" value="NZ_CP015220.1"/>
</dbReference>
<accession>A0A143QGE4</accession>